<comment type="similarity">
    <text evidence="3">Belongs to the peptidase M50B family.</text>
</comment>
<comment type="caution">
    <text evidence="13">The sequence shown here is derived from an EMBL/GenBank/DDBJ whole genome shotgun (WGS) entry which is preliminary data.</text>
</comment>
<evidence type="ECO:0000313" key="13">
    <source>
        <dbReference type="EMBL" id="PJJ69006.1"/>
    </source>
</evidence>
<dbReference type="Proteomes" id="UP000231693">
    <property type="component" value="Unassembled WGS sequence"/>
</dbReference>
<name>A0A2M9CCE6_9CELL</name>
<dbReference type="Pfam" id="PF17820">
    <property type="entry name" value="PDZ_6"/>
    <property type="match status" value="1"/>
</dbReference>
<dbReference type="PANTHER" id="PTHR42837:SF2">
    <property type="entry name" value="MEMBRANE METALLOPROTEASE ARASP2, CHLOROPLASTIC-RELATED"/>
    <property type="match status" value="1"/>
</dbReference>
<feature type="transmembrane region" description="Helical" evidence="11">
    <location>
        <begin position="348"/>
        <end position="368"/>
    </location>
</feature>
<dbReference type="InterPro" id="IPR008915">
    <property type="entry name" value="Peptidase_M50"/>
</dbReference>
<feature type="transmembrane region" description="Helical" evidence="11">
    <location>
        <begin position="410"/>
        <end position="431"/>
    </location>
</feature>
<dbReference type="InterPro" id="IPR036034">
    <property type="entry name" value="PDZ_sf"/>
</dbReference>
<keyword evidence="5 11" id="KW-0812">Transmembrane</keyword>
<dbReference type="InterPro" id="IPR004387">
    <property type="entry name" value="Pept_M50_Zn"/>
</dbReference>
<dbReference type="GO" id="GO:0016020">
    <property type="term" value="C:membrane"/>
    <property type="evidence" value="ECO:0007669"/>
    <property type="project" value="UniProtKB-SubCell"/>
</dbReference>
<dbReference type="InterPro" id="IPR001478">
    <property type="entry name" value="PDZ"/>
</dbReference>
<evidence type="ECO:0000256" key="11">
    <source>
        <dbReference type="SAM" id="Phobius"/>
    </source>
</evidence>
<dbReference type="PANTHER" id="PTHR42837">
    <property type="entry name" value="REGULATOR OF SIGMA-E PROTEASE RSEP"/>
    <property type="match status" value="1"/>
</dbReference>
<evidence type="ECO:0000256" key="4">
    <source>
        <dbReference type="ARBA" id="ARBA00022670"/>
    </source>
</evidence>
<proteinExistence type="inferred from homology"/>
<evidence type="ECO:0000256" key="10">
    <source>
        <dbReference type="ARBA" id="ARBA00023136"/>
    </source>
</evidence>
<dbReference type="RefSeq" id="WP_239073242.1">
    <property type="nucleotide sequence ID" value="NZ_BOOX01000008.1"/>
</dbReference>
<keyword evidence="10 11" id="KW-0472">Membrane</keyword>
<comment type="cofactor">
    <cofactor evidence="1">
        <name>Zn(2+)</name>
        <dbReference type="ChEBI" id="CHEBI:29105"/>
    </cofactor>
</comment>
<dbReference type="InterPro" id="IPR041489">
    <property type="entry name" value="PDZ_6"/>
</dbReference>
<evidence type="ECO:0000256" key="2">
    <source>
        <dbReference type="ARBA" id="ARBA00004141"/>
    </source>
</evidence>
<dbReference type="AlphaFoldDB" id="A0A2M9CCE6"/>
<dbReference type="SUPFAM" id="SSF50156">
    <property type="entry name" value="PDZ domain-like"/>
    <property type="match status" value="1"/>
</dbReference>
<dbReference type="EMBL" id="PGFE01000006">
    <property type="protein sequence ID" value="PJJ69006.1"/>
    <property type="molecule type" value="Genomic_DNA"/>
</dbReference>
<reference evidence="13 14" key="1">
    <citation type="submission" date="2017-11" db="EMBL/GenBank/DDBJ databases">
        <title>Genomic Encyclopedia of Archaeal and Bacterial Type Strains, Phase II (KMG-II): From Individual Species to Whole Genera.</title>
        <authorList>
            <person name="Goeker M."/>
        </authorList>
    </citation>
    <scope>NUCLEOTIDE SEQUENCE [LARGE SCALE GENOMIC DNA]</scope>
    <source>
        <strain evidence="13 14">DSM 25478</strain>
    </source>
</reference>
<keyword evidence="8 11" id="KW-1133">Transmembrane helix</keyword>
<protein>
    <submittedName>
        <fullName evidence="13">RIP metalloprotease RseP</fullName>
    </submittedName>
</protein>
<keyword evidence="9 13" id="KW-0482">Metalloprotease</keyword>
<keyword evidence="7" id="KW-0862">Zinc</keyword>
<dbReference type="CDD" id="cd06163">
    <property type="entry name" value="S2P-M50_PDZ_RseP-like"/>
    <property type="match status" value="1"/>
</dbReference>
<evidence type="ECO:0000256" key="9">
    <source>
        <dbReference type="ARBA" id="ARBA00023049"/>
    </source>
</evidence>
<evidence type="ECO:0000256" key="6">
    <source>
        <dbReference type="ARBA" id="ARBA00022801"/>
    </source>
</evidence>
<dbReference type="GO" id="GO:0006508">
    <property type="term" value="P:proteolysis"/>
    <property type="evidence" value="ECO:0007669"/>
    <property type="project" value="UniProtKB-KW"/>
</dbReference>
<dbReference type="CDD" id="cd23081">
    <property type="entry name" value="cpPDZ_EcRseP-like"/>
    <property type="match status" value="1"/>
</dbReference>
<dbReference type="SMART" id="SM00228">
    <property type="entry name" value="PDZ"/>
    <property type="match status" value="1"/>
</dbReference>
<accession>A0A2M9CCE6</accession>
<evidence type="ECO:0000256" key="3">
    <source>
        <dbReference type="ARBA" id="ARBA00007931"/>
    </source>
</evidence>
<evidence type="ECO:0000256" key="7">
    <source>
        <dbReference type="ARBA" id="ARBA00022833"/>
    </source>
</evidence>
<evidence type="ECO:0000256" key="5">
    <source>
        <dbReference type="ARBA" id="ARBA00022692"/>
    </source>
</evidence>
<evidence type="ECO:0000313" key="14">
    <source>
        <dbReference type="Proteomes" id="UP000231693"/>
    </source>
</evidence>
<gene>
    <name evidence="13" type="ORF">CLV28_2813</name>
</gene>
<keyword evidence="4 13" id="KW-0645">Protease</keyword>
<feature type="transmembrane region" description="Helical" evidence="11">
    <location>
        <begin position="130"/>
        <end position="149"/>
    </location>
</feature>
<evidence type="ECO:0000259" key="12">
    <source>
        <dbReference type="SMART" id="SM00228"/>
    </source>
</evidence>
<dbReference type="GO" id="GO:0004222">
    <property type="term" value="F:metalloendopeptidase activity"/>
    <property type="evidence" value="ECO:0007669"/>
    <property type="project" value="InterPro"/>
</dbReference>
<feature type="domain" description="PDZ" evidence="12">
    <location>
        <begin position="145"/>
        <end position="229"/>
    </location>
</feature>
<organism evidence="13 14">
    <name type="scientific">Sediminihabitans luteus</name>
    <dbReference type="NCBI Taxonomy" id="1138585"/>
    <lineage>
        <taxon>Bacteria</taxon>
        <taxon>Bacillati</taxon>
        <taxon>Actinomycetota</taxon>
        <taxon>Actinomycetes</taxon>
        <taxon>Micrococcales</taxon>
        <taxon>Cellulomonadaceae</taxon>
        <taxon>Sediminihabitans</taxon>
    </lineage>
</organism>
<sequence length="437" mass="45025">MVALVVGIAVVVVGIVVSIALHEIGHMVPAKKFGVRVSQYMVGFGPTLWSRRRGETEYGVKAIPAGGYVRLVGMFPPNPDGAREPASFARRIAFDAREASSEEIHPGEEHRAFYNLSAPKKVVVMLGGPFMNLVIAAVLMVVVVAGIGVSGASTTVGAVVPCVTGSSATTAPRECTDADPESPAVAAGLEPGDEVVSFGGTAVDSWDQLVSLINDAAGEPTPVVVVRDGTEVDLTITPAQVERQQVDADGTPVVDAAGDPVTEPGGYVGFSAAVERQRGSLADAGEALWDTVTATAGVVVTLPQNVYDVVRTTVAGEERDATSVMGPVGVGVVAVEVAGADAGVVDRVAIMLSLLASLNVALFVFNLIPLLPLDGGHVLNALYEGTKRTVARVRGLPRPGPADVARMMPVAYVMFVALVGVGVLLLVADVVNPVTLL</sequence>
<dbReference type="Gene3D" id="2.30.42.10">
    <property type="match status" value="1"/>
</dbReference>
<comment type="subcellular location">
    <subcellularLocation>
        <location evidence="2">Membrane</location>
        <topology evidence="2">Multi-pass membrane protein</topology>
    </subcellularLocation>
</comment>
<keyword evidence="6" id="KW-0378">Hydrolase</keyword>
<evidence type="ECO:0000256" key="8">
    <source>
        <dbReference type="ARBA" id="ARBA00022989"/>
    </source>
</evidence>
<dbReference type="Pfam" id="PF02163">
    <property type="entry name" value="Peptidase_M50"/>
    <property type="match status" value="1"/>
</dbReference>
<keyword evidence="14" id="KW-1185">Reference proteome</keyword>
<evidence type="ECO:0000256" key="1">
    <source>
        <dbReference type="ARBA" id="ARBA00001947"/>
    </source>
</evidence>